<evidence type="ECO:0000259" key="5">
    <source>
        <dbReference type="PROSITE" id="PS50970"/>
    </source>
</evidence>
<dbReference type="Gene3D" id="3.20.20.330">
    <property type="entry name" value="Homocysteine-binding-like domain"/>
    <property type="match status" value="1"/>
</dbReference>
<keyword evidence="3 4" id="KW-0479">Metal-binding</keyword>
<dbReference type="InterPro" id="IPR036589">
    <property type="entry name" value="HCY_dom_sf"/>
</dbReference>
<keyword evidence="2 4" id="KW-0808">Transferase</keyword>
<protein>
    <submittedName>
        <fullName evidence="6">Homocysteine S-methyltransferase family protein</fullName>
    </submittedName>
</protein>
<keyword evidence="7" id="KW-1185">Reference proteome</keyword>
<feature type="binding site" evidence="3 4">
    <location>
        <position position="278"/>
    </location>
    <ligand>
        <name>Zn(2+)</name>
        <dbReference type="ChEBI" id="CHEBI:29105"/>
    </ligand>
</feature>
<keyword evidence="3 4" id="KW-0862">Zinc</keyword>
<comment type="cofactor">
    <cofactor evidence="3">
        <name>Zn(2+)</name>
        <dbReference type="ChEBI" id="CHEBI:29105"/>
    </cofactor>
    <text evidence="3">Binds 1 zinc ion per subunit.</text>
</comment>
<dbReference type="InterPro" id="IPR017226">
    <property type="entry name" value="BHMT-like"/>
</dbReference>
<organism evidence="6 7">
    <name type="scientific">Candidatus Brevifilum fermentans</name>
    <dbReference type="NCBI Taxonomy" id="1986204"/>
    <lineage>
        <taxon>Bacteria</taxon>
        <taxon>Bacillati</taxon>
        <taxon>Chloroflexota</taxon>
        <taxon>Anaerolineae</taxon>
        <taxon>Anaerolineales</taxon>
        <taxon>Anaerolineaceae</taxon>
        <taxon>Candidatus Brevifilum</taxon>
    </lineage>
</organism>
<dbReference type="PROSITE" id="PS50970">
    <property type="entry name" value="HCY"/>
    <property type="match status" value="1"/>
</dbReference>
<dbReference type="PIRSF" id="PIRSF037505">
    <property type="entry name" value="Betaine_HMT"/>
    <property type="match status" value="1"/>
</dbReference>
<evidence type="ECO:0000313" key="6">
    <source>
        <dbReference type="EMBL" id="SMX53356.1"/>
    </source>
</evidence>
<gene>
    <name evidence="6" type="ORF">CFX1CAM_0290</name>
</gene>
<evidence type="ECO:0000256" key="2">
    <source>
        <dbReference type="ARBA" id="ARBA00022679"/>
    </source>
</evidence>
<feature type="binding site" evidence="3 4">
    <location>
        <position position="277"/>
    </location>
    <ligand>
        <name>Zn(2+)</name>
        <dbReference type="ChEBI" id="CHEBI:29105"/>
    </ligand>
</feature>
<evidence type="ECO:0000256" key="3">
    <source>
        <dbReference type="PIRSR" id="PIRSR037505-2"/>
    </source>
</evidence>
<proteinExistence type="predicted"/>
<dbReference type="RefSeq" id="WP_087861296.1">
    <property type="nucleotide sequence ID" value="NZ_LT859958.1"/>
</dbReference>
<dbReference type="PANTHER" id="PTHR11103">
    <property type="entry name" value="SLR1189 PROTEIN"/>
    <property type="match status" value="1"/>
</dbReference>
<dbReference type="KEGG" id="abat:CFX1CAM_0290"/>
<dbReference type="InterPro" id="IPR003726">
    <property type="entry name" value="HCY_dom"/>
</dbReference>
<dbReference type="GO" id="GO:0008168">
    <property type="term" value="F:methyltransferase activity"/>
    <property type="evidence" value="ECO:0007669"/>
    <property type="project" value="UniProtKB-UniRule"/>
</dbReference>
<dbReference type="GO" id="GO:0008270">
    <property type="term" value="F:zinc ion binding"/>
    <property type="evidence" value="ECO:0007669"/>
    <property type="project" value="InterPro"/>
</dbReference>
<feature type="domain" description="Hcy-binding" evidence="5">
    <location>
        <begin position="4"/>
        <end position="292"/>
    </location>
</feature>
<dbReference type="PANTHER" id="PTHR11103:SF18">
    <property type="entry name" value="SLR1189 PROTEIN"/>
    <property type="match status" value="1"/>
</dbReference>
<accession>A0A1Y6K1B5</accession>
<dbReference type="EMBL" id="LT859958">
    <property type="protein sequence ID" value="SMX53356.1"/>
    <property type="molecule type" value="Genomic_DNA"/>
</dbReference>
<dbReference type="Pfam" id="PF02574">
    <property type="entry name" value="S-methyl_trans"/>
    <property type="match status" value="1"/>
</dbReference>
<evidence type="ECO:0000256" key="1">
    <source>
        <dbReference type="ARBA" id="ARBA00022603"/>
    </source>
</evidence>
<feature type="binding site" evidence="3 4">
    <location>
        <position position="211"/>
    </location>
    <ligand>
        <name>Zn(2+)</name>
        <dbReference type="ChEBI" id="CHEBI:29105"/>
    </ligand>
</feature>
<keyword evidence="1 4" id="KW-0489">Methyltransferase</keyword>
<dbReference type="AlphaFoldDB" id="A0A1Y6K1B5"/>
<dbReference type="OrthoDB" id="9803687at2"/>
<evidence type="ECO:0000313" key="7">
    <source>
        <dbReference type="Proteomes" id="UP000195514"/>
    </source>
</evidence>
<sequence>MTKKAFLERIAAGEVLVSDGATGTNLQQKGLPVGAAAELWVLQNPHAIRALNLAFIQSGSDILLTCTFSATRRRLKAMGLEAHFEEINCTAVEISRKAASAHEVLVAGSIGPLGELLEPLGEMTVEEAEANFREQAELLCRGGVDLIVVETQFDLNEARAALRAVRTVDPAIPLVCSFSYDRGVRTMMGVKPEDMAAEIGAMDVDLLGINCGRSLEDNLEVLTRLRTATEKPLWFKPNAGLPEVDQDGKAIYAVSPSEMSVLVPSWVTAGAQVIGGCCGTSPEHLAAIALEIHALDH</sequence>
<evidence type="ECO:0000256" key="4">
    <source>
        <dbReference type="PROSITE-ProRule" id="PRU00333"/>
    </source>
</evidence>
<dbReference type="GO" id="GO:0009086">
    <property type="term" value="P:methionine biosynthetic process"/>
    <property type="evidence" value="ECO:0007669"/>
    <property type="project" value="InterPro"/>
</dbReference>
<dbReference type="GO" id="GO:0032259">
    <property type="term" value="P:methylation"/>
    <property type="evidence" value="ECO:0007669"/>
    <property type="project" value="UniProtKB-KW"/>
</dbReference>
<dbReference type="Proteomes" id="UP000195514">
    <property type="component" value="Chromosome I"/>
</dbReference>
<name>A0A1Y6K1B5_9CHLR</name>
<reference evidence="7" key="1">
    <citation type="submission" date="2017-05" db="EMBL/GenBank/DDBJ databases">
        <authorList>
            <person name="Kirkegaard R."/>
            <person name="Mcilroy J S."/>
        </authorList>
    </citation>
    <scope>NUCLEOTIDE SEQUENCE [LARGE SCALE GENOMIC DNA]</scope>
</reference>
<dbReference type="SUPFAM" id="SSF82282">
    <property type="entry name" value="Homocysteine S-methyltransferase"/>
    <property type="match status" value="1"/>
</dbReference>